<evidence type="ECO:0000256" key="5">
    <source>
        <dbReference type="SAM" id="MobiDB-lite"/>
    </source>
</evidence>
<organism evidence="8 9">
    <name type="scientific">Bifidobacterium choloepi</name>
    <dbReference type="NCBI Taxonomy" id="2614131"/>
    <lineage>
        <taxon>Bacteria</taxon>
        <taxon>Bacillati</taxon>
        <taxon>Actinomycetota</taxon>
        <taxon>Actinomycetes</taxon>
        <taxon>Bifidobacteriales</taxon>
        <taxon>Bifidobacteriaceae</taxon>
        <taxon>Bifidobacterium</taxon>
    </lineage>
</organism>
<feature type="compositionally biased region" description="Polar residues" evidence="5">
    <location>
        <begin position="34"/>
        <end position="48"/>
    </location>
</feature>
<feature type="compositionally biased region" description="Polar residues" evidence="5">
    <location>
        <begin position="59"/>
        <end position="77"/>
    </location>
</feature>
<feature type="transmembrane region" description="Helical" evidence="6">
    <location>
        <begin position="349"/>
        <end position="375"/>
    </location>
</feature>
<gene>
    <name evidence="8" type="ORF">F6S87_00985</name>
</gene>
<dbReference type="Proteomes" id="UP000469292">
    <property type="component" value="Unassembled WGS sequence"/>
</dbReference>
<evidence type="ECO:0000256" key="4">
    <source>
        <dbReference type="ARBA" id="ARBA00023136"/>
    </source>
</evidence>
<feature type="domain" description="TM2" evidence="7">
    <location>
        <begin position="320"/>
        <end position="364"/>
    </location>
</feature>
<evidence type="ECO:0000259" key="7">
    <source>
        <dbReference type="Pfam" id="PF05154"/>
    </source>
</evidence>
<reference evidence="8 9" key="1">
    <citation type="submission" date="2019-09" db="EMBL/GenBank/DDBJ databases">
        <title>Phylogenetic characterization of a novel taxon of the genus Bifidobacterium: Bifidobacterium choloepi sp. nov.</title>
        <authorList>
            <person name="Modesto M."/>
            <person name="Satti M."/>
        </authorList>
    </citation>
    <scope>NUCLEOTIDE SEQUENCE [LARGE SCALE GENOMIC DNA]</scope>
    <source>
        <strain evidence="8 9">BRDM6</strain>
    </source>
</reference>
<keyword evidence="3 6" id="KW-1133">Transmembrane helix</keyword>
<dbReference type="Pfam" id="PF05154">
    <property type="entry name" value="TM2"/>
    <property type="match status" value="1"/>
</dbReference>
<evidence type="ECO:0000256" key="3">
    <source>
        <dbReference type="ARBA" id="ARBA00022989"/>
    </source>
</evidence>
<feature type="transmembrane region" description="Helical" evidence="6">
    <location>
        <begin position="324"/>
        <end position="343"/>
    </location>
</feature>
<evidence type="ECO:0000313" key="8">
    <source>
        <dbReference type="EMBL" id="NEG69223.1"/>
    </source>
</evidence>
<comment type="caution">
    <text evidence="8">The sequence shown here is derived from an EMBL/GenBank/DDBJ whole genome shotgun (WGS) entry which is preliminary data.</text>
</comment>
<name>A0A6I5NFT9_9BIFI</name>
<keyword evidence="2 6" id="KW-0812">Transmembrane</keyword>
<keyword evidence="4 6" id="KW-0472">Membrane</keyword>
<accession>A0A6I5NFT9</accession>
<dbReference type="GO" id="GO:0016020">
    <property type="term" value="C:membrane"/>
    <property type="evidence" value="ECO:0007669"/>
    <property type="project" value="UniProtKB-SubCell"/>
</dbReference>
<proteinExistence type="predicted"/>
<comment type="subcellular location">
    <subcellularLocation>
        <location evidence="1">Membrane</location>
        <topology evidence="1">Multi-pass membrane protein</topology>
    </subcellularLocation>
</comment>
<feature type="transmembrane region" description="Helical" evidence="6">
    <location>
        <begin position="254"/>
        <end position="274"/>
    </location>
</feature>
<evidence type="ECO:0000313" key="9">
    <source>
        <dbReference type="Proteomes" id="UP000469292"/>
    </source>
</evidence>
<dbReference type="AlphaFoldDB" id="A0A6I5NFT9"/>
<feature type="transmembrane region" description="Helical" evidence="6">
    <location>
        <begin position="190"/>
        <end position="213"/>
    </location>
</feature>
<feature type="region of interest" description="Disordered" evidence="5">
    <location>
        <begin position="20"/>
        <end position="138"/>
    </location>
</feature>
<feature type="compositionally biased region" description="Basic and acidic residues" evidence="5">
    <location>
        <begin position="20"/>
        <end position="31"/>
    </location>
</feature>
<protein>
    <submittedName>
        <fullName evidence="8">NINE protein</fullName>
    </submittedName>
</protein>
<evidence type="ECO:0000256" key="6">
    <source>
        <dbReference type="SAM" id="Phobius"/>
    </source>
</evidence>
<keyword evidence="9" id="KW-1185">Reference proteome</keyword>
<dbReference type="InterPro" id="IPR007829">
    <property type="entry name" value="TM2"/>
</dbReference>
<sequence>MHGKTYVSFQLERNGRLDASVRRPETFRKEGSNFIMTSSDTNPDQQPISGDGTDRQPDISEQPTQQYVRPTQPQQYRQPAHAPQLTIQQQPVRQQYPQQPYRQSPYQQQYRQPYGQPGVPMGNVPPTQGMPPMQQLPDTSSLPPTNPIGLDFIFTLAGAILATIAMFVPVEEYTSGYGSYSYSYSLADMLGAIWPLTLLIIIPIGCAIVAVFGMLQRRQMFAPICSAIAAVFFGFLLSLAVVEIRTSSGSTYGFGMFLLVIGTGCLIAGTALFCQQEEQLRRERFDSYADEVRHALEEQRLRNGDDSPVTDADLAPYLKSKSKLIAGFTGLFLGAFGIHNFYRGRRIRAFIQLGITVVGAATIIAPVAMGIWGFVEGAAIMCSRPGSSWHRDARGIELHD</sequence>
<feature type="compositionally biased region" description="Low complexity" evidence="5">
    <location>
        <begin position="88"/>
        <end position="120"/>
    </location>
</feature>
<evidence type="ECO:0000256" key="1">
    <source>
        <dbReference type="ARBA" id="ARBA00004141"/>
    </source>
</evidence>
<dbReference type="EMBL" id="VYSG01000001">
    <property type="protein sequence ID" value="NEG69223.1"/>
    <property type="molecule type" value="Genomic_DNA"/>
</dbReference>
<evidence type="ECO:0000256" key="2">
    <source>
        <dbReference type="ARBA" id="ARBA00022692"/>
    </source>
</evidence>
<feature type="transmembrane region" description="Helical" evidence="6">
    <location>
        <begin position="220"/>
        <end position="242"/>
    </location>
</feature>
<feature type="transmembrane region" description="Helical" evidence="6">
    <location>
        <begin position="148"/>
        <end position="170"/>
    </location>
</feature>